<dbReference type="Proteomes" id="UP001189429">
    <property type="component" value="Unassembled WGS sequence"/>
</dbReference>
<gene>
    <name evidence="3" type="ORF">PCOR1329_LOCUS59315</name>
</gene>
<dbReference type="SMART" id="SM00678">
    <property type="entry name" value="WWE"/>
    <property type="match status" value="1"/>
</dbReference>
<evidence type="ECO:0000259" key="2">
    <source>
        <dbReference type="PROSITE" id="PS50918"/>
    </source>
</evidence>
<feature type="domain" description="WWE" evidence="2">
    <location>
        <begin position="1"/>
        <end position="73"/>
    </location>
</feature>
<feature type="compositionally biased region" description="Low complexity" evidence="1">
    <location>
        <begin position="437"/>
        <end position="452"/>
    </location>
</feature>
<dbReference type="InterPro" id="IPR036339">
    <property type="entry name" value="PUB-like_dom_sf"/>
</dbReference>
<sequence>MAEFGRWQWDDAGSWRDFGEDRLQAEMEAAFQRKDKSAEVSIPNVGRFRIDIDRMVQVSLTGRNPGYERPVRRQARRIAVGYFILGEEDDMYISDSAVDQIEDQAVLETLACLLQRMIADPESLGFFSLNLQDDEFRDTLGQCDESVDFLEEHGFQTMEENGATFLVFIQEGADVTGLCDALKEVQARQGRLARNQQPASVPAATSLLESGATDSIAADSNVNAVETTPAEPSAAESSVVESNVVESNAVEPNAVESNVVESGAVESNVVRSGGAEPSVVESDAVESNAVESNAVGSNAVEPHVAEPPPDEVELLARAASEARADAAGGRHRGAGTGRAGKGRGKAKHRRPAGQRPDGQSRSREAAEAGTEGYLLVLPSGERVAADLEEDTLECLLRSRGAACGCLQCRSARRGGGRCPWAWPRPQAPRCGRPRSCSRATGSPSATSSPSSRLQGGILRVQDKTWPAWRRCWTGGGPSS</sequence>
<protein>
    <recommendedName>
        <fullName evidence="2">WWE domain-containing protein</fullName>
    </recommendedName>
</protein>
<feature type="region of interest" description="Disordered" evidence="1">
    <location>
        <begin position="429"/>
        <end position="457"/>
    </location>
</feature>
<feature type="region of interest" description="Disordered" evidence="1">
    <location>
        <begin position="268"/>
        <end position="308"/>
    </location>
</feature>
<dbReference type="Gene3D" id="3.30.720.50">
    <property type="match status" value="1"/>
</dbReference>
<organism evidence="3 4">
    <name type="scientific">Prorocentrum cordatum</name>
    <dbReference type="NCBI Taxonomy" id="2364126"/>
    <lineage>
        <taxon>Eukaryota</taxon>
        <taxon>Sar</taxon>
        <taxon>Alveolata</taxon>
        <taxon>Dinophyceae</taxon>
        <taxon>Prorocentrales</taxon>
        <taxon>Prorocentraceae</taxon>
        <taxon>Prorocentrum</taxon>
    </lineage>
</organism>
<comment type="caution">
    <text evidence="3">The sequence shown here is derived from an EMBL/GenBank/DDBJ whole genome shotgun (WGS) entry which is preliminary data.</text>
</comment>
<evidence type="ECO:0000256" key="1">
    <source>
        <dbReference type="SAM" id="MobiDB-lite"/>
    </source>
</evidence>
<dbReference type="PROSITE" id="PS50918">
    <property type="entry name" value="WWE"/>
    <property type="match status" value="1"/>
</dbReference>
<name>A0ABN9VQC9_9DINO</name>
<dbReference type="SUPFAM" id="SSF143503">
    <property type="entry name" value="PUG domain-like"/>
    <property type="match status" value="1"/>
</dbReference>
<proteinExistence type="predicted"/>
<dbReference type="InterPro" id="IPR037197">
    <property type="entry name" value="WWE_dom_sf"/>
</dbReference>
<dbReference type="InterPro" id="IPR018123">
    <property type="entry name" value="WWE-dom_subgr"/>
</dbReference>
<keyword evidence="4" id="KW-1185">Reference proteome</keyword>
<reference evidence="3" key="1">
    <citation type="submission" date="2023-10" db="EMBL/GenBank/DDBJ databases">
        <authorList>
            <person name="Chen Y."/>
            <person name="Shah S."/>
            <person name="Dougan E. K."/>
            <person name="Thang M."/>
            <person name="Chan C."/>
        </authorList>
    </citation>
    <scope>NUCLEOTIDE SEQUENCE [LARGE SCALE GENOMIC DNA]</scope>
</reference>
<evidence type="ECO:0000313" key="4">
    <source>
        <dbReference type="Proteomes" id="UP001189429"/>
    </source>
</evidence>
<dbReference type="SUPFAM" id="SSF117839">
    <property type="entry name" value="WWE domain"/>
    <property type="match status" value="1"/>
</dbReference>
<accession>A0ABN9VQC9</accession>
<feature type="region of interest" description="Disordered" evidence="1">
    <location>
        <begin position="321"/>
        <end position="373"/>
    </location>
</feature>
<evidence type="ECO:0000313" key="3">
    <source>
        <dbReference type="EMBL" id="CAK0874376.1"/>
    </source>
</evidence>
<dbReference type="Gene3D" id="1.20.58.2190">
    <property type="match status" value="1"/>
</dbReference>
<feature type="compositionally biased region" description="Basic residues" evidence="1">
    <location>
        <begin position="340"/>
        <end position="352"/>
    </location>
</feature>
<dbReference type="Pfam" id="PF02825">
    <property type="entry name" value="WWE"/>
    <property type="match status" value="1"/>
</dbReference>
<dbReference type="InterPro" id="IPR004170">
    <property type="entry name" value="WWE_dom"/>
</dbReference>
<dbReference type="EMBL" id="CAUYUJ010017393">
    <property type="protein sequence ID" value="CAK0874376.1"/>
    <property type="molecule type" value="Genomic_DNA"/>
</dbReference>